<protein>
    <submittedName>
        <fullName evidence="1">Uncharacterized protein</fullName>
    </submittedName>
</protein>
<sequence length="193" mass="20605">MTIKAVLAQLAALNSTMTKSHGGNDAGREARLNFEDHKLIGDCWQAKVSGAQIEELKKSLKATHDLPDADRKAAFSAVRQYLLKSTAGDALEQAMSGSPVQSVPDMTITRNLSVEQIHLARQQQIADQQLLRECESAGVSSGQIVELSEALSASRGLPDAARAPGIAAVRQQLTQAQPSPAAQGIDWSAHGWK</sequence>
<reference evidence="1" key="1">
    <citation type="submission" date="2020-05" db="EMBL/GenBank/DDBJ databases">
        <authorList>
            <person name="Delgado-Blas J."/>
        </authorList>
    </citation>
    <scope>NUCLEOTIDE SEQUENCE</scope>
    <source>
        <strain evidence="1">BB1459</strain>
        <strain evidence="2">BB1480</strain>
    </source>
</reference>
<organism evidence="1 3">
    <name type="scientific">Citrobacter werkmanii</name>
    <dbReference type="NCBI Taxonomy" id="67827"/>
    <lineage>
        <taxon>Bacteria</taxon>
        <taxon>Pseudomonadati</taxon>
        <taxon>Pseudomonadota</taxon>
        <taxon>Gammaproteobacteria</taxon>
        <taxon>Enterobacterales</taxon>
        <taxon>Enterobacteriaceae</taxon>
        <taxon>Citrobacter</taxon>
        <taxon>Citrobacter freundii complex</taxon>
    </lineage>
</organism>
<comment type="caution">
    <text evidence="1">The sequence shown here is derived from an EMBL/GenBank/DDBJ whole genome shotgun (WGS) entry which is preliminary data.</text>
</comment>
<evidence type="ECO:0000313" key="1">
    <source>
        <dbReference type="EMBL" id="CAB5608024.1"/>
    </source>
</evidence>
<accession>A0A9N8CTS6</accession>
<evidence type="ECO:0000313" key="2">
    <source>
        <dbReference type="EMBL" id="CAC9268439.1"/>
    </source>
</evidence>
<name>A0A9N8CTS6_9ENTR</name>
<evidence type="ECO:0000313" key="3">
    <source>
        <dbReference type="Proteomes" id="UP000834503"/>
    </source>
</evidence>
<evidence type="ECO:0000313" key="4">
    <source>
        <dbReference type="Proteomes" id="UP000837205"/>
    </source>
</evidence>
<dbReference type="AlphaFoldDB" id="A0A9N8CTS6"/>
<gene>
    <name evidence="1" type="ORF">GHA_05569</name>
    <name evidence="2" type="ORF">TML_06123</name>
</gene>
<proteinExistence type="predicted"/>
<dbReference type="RefSeq" id="WP_239181711.1">
    <property type="nucleotide sequence ID" value="NZ_CAHPQT010000070.1"/>
</dbReference>
<dbReference type="EMBL" id="CAHPQX010000052">
    <property type="protein sequence ID" value="CAB5608024.1"/>
    <property type="molecule type" value="Genomic_DNA"/>
</dbReference>
<dbReference type="Proteomes" id="UP000837205">
    <property type="component" value="Unassembled WGS sequence"/>
</dbReference>
<dbReference type="Proteomes" id="UP000834503">
    <property type="component" value="Unassembled WGS sequence"/>
</dbReference>
<dbReference type="EMBL" id="CAIIUA010000006">
    <property type="protein sequence ID" value="CAC9268439.1"/>
    <property type="molecule type" value="Genomic_DNA"/>
</dbReference>
<keyword evidence="4" id="KW-1185">Reference proteome</keyword>